<dbReference type="GO" id="GO:0006508">
    <property type="term" value="P:proteolysis"/>
    <property type="evidence" value="ECO:0007669"/>
    <property type="project" value="UniProtKB-KW"/>
</dbReference>
<evidence type="ECO:0000313" key="3">
    <source>
        <dbReference type="EMBL" id="QEE16847.1"/>
    </source>
</evidence>
<dbReference type="InterPro" id="IPR042150">
    <property type="entry name" value="MmRce1-like"/>
</dbReference>
<feature type="transmembrane region" description="Helical" evidence="1">
    <location>
        <begin position="156"/>
        <end position="176"/>
    </location>
</feature>
<name>A0A5B9DD96_9ARCH</name>
<dbReference type="AlphaFoldDB" id="A0A5B9DD96"/>
<feature type="domain" description="CAAX prenyl protease 2/Lysostaphin resistance protein A-like" evidence="2">
    <location>
        <begin position="123"/>
        <end position="228"/>
    </location>
</feature>
<dbReference type="GeneID" id="41330657"/>
<dbReference type="KEGG" id="psyt:DSAG12_02677"/>
<dbReference type="PANTHER" id="PTHR35797">
    <property type="entry name" value="PROTEASE-RELATED"/>
    <property type="match status" value="1"/>
</dbReference>
<reference evidence="3 4" key="1">
    <citation type="journal article" date="2020" name="Nature">
        <title>Isolation of an archaeon at the prokaryote-eukaryote interface.</title>
        <authorList>
            <person name="Imachi H."/>
            <person name="Nobu M.K."/>
            <person name="Nakahara N."/>
            <person name="Morono Y."/>
            <person name="Ogawara M."/>
            <person name="Takaki Y."/>
            <person name="Takano Y."/>
            <person name="Uematsu K."/>
            <person name="Ikuta T."/>
            <person name="Ito M."/>
            <person name="Matsui Y."/>
            <person name="Miyazaki M."/>
            <person name="Murata K."/>
            <person name="Saito Y."/>
            <person name="Sakai S."/>
            <person name="Song C."/>
            <person name="Tasumi E."/>
            <person name="Yamanaka Y."/>
            <person name="Yamaguchi T."/>
            <person name="Kamagata Y."/>
            <person name="Tamaki H."/>
            <person name="Takai K."/>
        </authorList>
    </citation>
    <scope>NUCLEOTIDE SEQUENCE [LARGE SCALE GENOMIC DNA]</scope>
    <source>
        <strain evidence="3 4">MK-D1</strain>
    </source>
</reference>
<gene>
    <name evidence="3" type="ORF">DSAG12_02677</name>
</gene>
<keyword evidence="4" id="KW-1185">Reference proteome</keyword>
<keyword evidence="3" id="KW-0378">Hydrolase</keyword>
<evidence type="ECO:0000256" key="1">
    <source>
        <dbReference type="SAM" id="Phobius"/>
    </source>
</evidence>
<organism evidence="3 4">
    <name type="scientific">Promethearchaeum syntrophicum</name>
    <dbReference type="NCBI Taxonomy" id="2594042"/>
    <lineage>
        <taxon>Archaea</taxon>
        <taxon>Promethearchaeati</taxon>
        <taxon>Promethearchaeota</taxon>
        <taxon>Promethearchaeia</taxon>
        <taxon>Promethearchaeales</taxon>
        <taxon>Promethearchaeaceae</taxon>
        <taxon>Promethearchaeum</taxon>
    </lineage>
</organism>
<dbReference type="Pfam" id="PF02517">
    <property type="entry name" value="Rce1-like"/>
    <property type="match status" value="1"/>
</dbReference>
<reference evidence="3 4" key="2">
    <citation type="journal article" date="2024" name="Int. J. Syst. Evol. Microbiol.">
        <title>Promethearchaeum syntrophicum gen. nov., sp. nov., an anaerobic, obligately syntrophic archaeon, the first isolate of the lineage 'Asgard' archaea, and proposal of the new archaeal phylum Promethearchaeota phyl. nov. and kingdom Promethearchaeati regn. nov.</title>
        <authorList>
            <person name="Imachi H."/>
            <person name="Nobu M.K."/>
            <person name="Kato S."/>
            <person name="Takaki Y."/>
            <person name="Miyazaki M."/>
            <person name="Miyata M."/>
            <person name="Ogawara M."/>
            <person name="Saito Y."/>
            <person name="Sakai S."/>
            <person name="Tahara Y.O."/>
            <person name="Takano Y."/>
            <person name="Tasumi E."/>
            <person name="Uematsu K."/>
            <person name="Yoshimura T."/>
            <person name="Itoh T."/>
            <person name="Ohkuma M."/>
            <person name="Takai K."/>
        </authorList>
    </citation>
    <scope>NUCLEOTIDE SEQUENCE [LARGE SCALE GENOMIC DNA]</scope>
    <source>
        <strain evidence="3 4">MK-D1</strain>
    </source>
</reference>
<dbReference type="OrthoDB" id="28575at2157"/>
<keyword evidence="1" id="KW-0812">Transmembrane</keyword>
<dbReference type="PANTHER" id="PTHR35797:SF1">
    <property type="entry name" value="PROTEASE"/>
    <property type="match status" value="1"/>
</dbReference>
<dbReference type="GO" id="GO:0080120">
    <property type="term" value="P:CAAX-box protein maturation"/>
    <property type="evidence" value="ECO:0007669"/>
    <property type="project" value="UniProtKB-ARBA"/>
</dbReference>
<dbReference type="GO" id="GO:0004175">
    <property type="term" value="F:endopeptidase activity"/>
    <property type="evidence" value="ECO:0007669"/>
    <property type="project" value="UniProtKB-ARBA"/>
</dbReference>
<protein>
    <submittedName>
        <fullName evidence="3">CPBP family intramembrane glutamic endopeptidase</fullName>
        <ecNumber evidence="3">3.4.-.-</ecNumber>
    </submittedName>
</protein>
<keyword evidence="1" id="KW-1133">Transmembrane helix</keyword>
<dbReference type="Proteomes" id="UP000321408">
    <property type="component" value="Chromosome"/>
</dbReference>
<dbReference type="InterPro" id="IPR003675">
    <property type="entry name" value="Rce1/LyrA-like_dom"/>
</dbReference>
<keyword evidence="1" id="KW-0472">Membrane</keyword>
<accession>A0A5B9DD96</accession>
<feature type="transmembrane region" description="Helical" evidence="1">
    <location>
        <begin position="78"/>
        <end position="107"/>
    </location>
</feature>
<feature type="transmembrane region" description="Helical" evidence="1">
    <location>
        <begin position="191"/>
        <end position="209"/>
    </location>
</feature>
<dbReference type="EMBL" id="CP042905">
    <property type="protein sequence ID" value="QEE16847.1"/>
    <property type="molecule type" value="Genomic_DNA"/>
</dbReference>
<evidence type="ECO:0000259" key="2">
    <source>
        <dbReference type="Pfam" id="PF02517"/>
    </source>
</evidence>
<feature type="transmembrane region" description="Helical" evidence="1">
    <location>
        <begin position="34"/>
        <end position="57"/>
    </location>
</feature>
<dbReference type="RefSeq" id="WP_162306726.1">
    <property type="nucleotide sequence ID" value="NZ_CP042905.2"/>
</dbReference>
<feature type="transmembrane region" description="Helical" evidence="1">
    <location>
        <begin position="7"/>
        <end position="28"/>
    </location>
</feature>
<feature type="transmembrane region" description="Helical" evidence="1">
    <location>
        <begin position="113"/>
        <end position="136"/>
    </location>
</feature>
<feature type="transmembrane region" description="Helical" evidence="1">
    <location>
        <begin position="240"/>
        <end position="258"/>
    </location>
</feature>
<proteinExistence type="predicted"/>
<evidence type="ECO:0000313" key="4">
    <source>
        <dbReference type="Proteomes" id="UP000321408"/>
    </source>
</evidence>
<dbReference type="EC" id="3.4.-.-" evidence="3"/>
<sequence>MAQIKKIFYFFLFTYCWSWSFWGLTILLKGSLATWYFFLLYALGGIAPSAVGIILSFQEENLDRTEYWRRFTDIKRFSWIWGLIAFFGPIVIVCIAILLDIVFFGYTTQFDNIIGVFLEPLGLFTILGFGIVAILIEEFGWRAFALPKLLQSTTPFVSSSILGLLWACWHIPLFFISGTYQNGLGLFTPDFYIYLSQAFLFTFLITYLFKKTKYSLISAMIAHFANNIAGELFGPSPRIALIRTILFLVLSILIVISWSGEGKNVPKKE</sequence>